<gene>
    <name evidence="1" type="ORF">Pla8534_07490</name>
</gene>
<dbReference type="Proteomes" id="UP000317648">
    <property type="component" value="Chromosome"/>
</dbReference>
<name>A0A518DMA7_9BACT</name>
<dbReference type="AlphaFoldDB" id="A0A518DMA7"/>
<proteinExistence type="predicted"/>
<organism evidence="1 2">
    <name type="scientific">Lignipirellula cremea</name>
    <dbReference type="NCBI Taxonomy" id="2528010"/>
    <lineage>
        <taxon>Bacteria</taxon>
        <taxon>Pseudomonadati</taxon>
        <taxon>Planctomycetota</taxon>
        <taxon>Planctomycetia</taxon>
        <taxon>Pirellulales</taxon>
        <taxon>Pirellulaceae</taxon>
        <taxon>Lignipirellula</taxon>
    </lineage>
</organism>
<sequence length="248" mass="27658">MTFLLRRLSSMMFLSRSLPILLGGAVLATASLAALPEAHAQGIDRAGILRKLRTPDQRREFLRARMVIEIADGARLAAMTKQLDGMNPREINALLEQYLDQTQQNQLQAAQANAIAQAQAQAQYNQAYAYQNYLARRYNRGIGYQPIVTTLPSGVSLNAGGLVSPDGRYARISANPFFSSVGPVSTFNYRTGQTRYYPQQQNTYPFNQATGTYQTPQPYYNPAGLGPLPTTEVETYYDGIRTHIRRKQ</sequence>
<dbReference type="KEGG" id="lcre:Pla8534_07490"/>
<dbReference type="RefSeq" id="WP_145049385.1">
    <property type="nucleotide sequence ID" value="NZ_CP036433.1"/>
</dbReference>
<evidence type="ECO:0000313" key="1">
    <source>
        <dbReference type="EMBL" id="QDU92976.1"/>
    </source>
</evidence>
<keyword evidence="2" id="KW-1185">Reference proteome</keyword>
<evidence type="ECO:0000313" key="2">
    <source>
        <dbReference type="Proteomes" id="UP000317648"/>
    </source>
</evidence>
<accession>A0A518DMA7</accession>
<reference evidence="1 2" key="1">
    <citation type="submission" date="2019-02" db="EMBL/GenBank/DDBJ databases">
        <title>Deep-cultivation of Planctomycetes and their phenomic and genomic characterization uncovers novel biology.</title>
        <authorList>
            <person name="Wiegand S."/>
            <person name="Jogler M."/>
            <person name="Boedeker C."/>
            <person name="Pinto D."/>
            <person name="Vollmers J."/>
            <person name="Rivas-Marin E."/>
            <person name="Kohn T."/>
            <person name="Peeters S.H."/>
            <person name="Heuer A."/>
            <person name="Rast P."/>
            <person name="Oberbeckmann S."/>
            <person name="Bunk B."/>
            <person name="Jeske O."/>
            <person name="Meyerdierks A."/>
            <person name="Storesund J.E."/>
            <person name="Kallscheuer N."/>
            <person name="Luecker S."/>
            <person name="Lage O.M."/>
            <person name="Pohl T."/>
            <person name="Merkel B.J."/>
            <person name="Hornburger P."/>
            <person name="Mueller R.-W."/>
            <person name="Bruemmer F."/>
            <person name="Labrenz M."/>
            <person name="Spormann A.M."/>
            <person name="Op den Camp H."/>
            <person name="Overmann J."/>
            <person name="Amann R."/>
            <person name="Jetten M.S.M."/>
            <person name="Mascher T."/>
            <person name="Medema M.H."/>
            <person name="Devos D.P."/>
            <person name="Kaster A.-K."/>
            <person name="Ovreas L."/>
            <person name="Rohde M."/>
            <person name="Galperin M.Y."/>
            <person name="Jogler C."/>
        </authorList>
    </citation>
    <scope>NUCLEOTIDE SEQUENCE [LARGE SCALE GENOMIC DNA]</scope>
    <source>
        <strain evidence="1 2">Pla85_3_4</strain>
    </source>
</reference>
<protein>
    <submittedName>
        <fullName evidence="1">Uncharacterized protein</fullName>
    </submittedName>
</protein>
<dbReference type="EMBL" id="CP036433">
    <property type="protein sequence ID" value="QDU92976.1"/>
    <property type="molecule type" value="Genomic_DNA"/>
</dbReference>